<dbReference type="SUPFAM" id="SSF50800">
    <property type="entry name" value="PK beta-barrel domain-like"/>
    <property type="match status" value="1"/>
</dbReference>
<dbReference type="PROSITE" id="PS51340">
    <property type="entry name" value="MOSC"/>
    <property type="match status" value="1"/>
</dbReference>
<proteinExistence type="predicted"/>
<comment type="caution">
    <text evidence="2">The sequence shown here is derived from an EMBL/GenBank/DDBJ whole genome shotgun (WGS) entry which is preliminary data.</text>
</comment>
<dbReference type="InterPro" id="IPR011037">
    <property type="entry name" value="Pyrv_Knase-like_insert_dom_sf"/>
</dbReference>
<feature type="domain" description="MOSC" evidence="1">
    <location>
        <begin position="46"/>
        <end position="180"/>
    </location>
</feature>
<dbReference type="InterPro" id="IPR052353">
    <property type="entry name" value="Benzoxazolinone_Detox_Enz"/>
</dbReference>
<dbReference type="GeneID" id="303297387"/>
<evidence type="ECO:0000313" key="3">
    <source>
        <dbReference type="Proteomes" id="UP001595937"/>
    </source>
</evidence>
<dbReference type="Proteomes" id="UP001595937">
    <property type="component" value="Unassembled WGS sequence"/>
</dbReference>
<name>A0ABW0FMF9_9MICO</name>
<dbReference type="Pfam" id="PF03473">
    <property type="entry name" value="MOSC"/>
    <property type="match status" value="1"/>
</dbReference>
<accession>A0ABW0FMF9</accession>
<protein>
    <submittedName>
        <fullName evidence="2">MOSC domain-containing protein</fullName>
    </submittedName>
</protein>
<dbReference type="PANTHER" id="PTHR30212">
    <property type="entry name" value="PROTEIN YIIM"/>
    <property type="match status" value="1"/>
</dbReference>
<dbReference type="RefSeq" id="WP_343924032.1">
    <property type="nucleotide sequence ID" value="NZ_BAAAIR010000037.1"/>
</dbReference>
<evidence type="ECO:0000313" key="2">
    <source>
        <dbReference type="EMBL" id="MFC5299030.1"/>
    </source>
</evidence>
<dbReference type="EMBL" id="JBHSLN010000085">
    <property type="protein sequence ID" value="MFC5299030.1"/>
    <property type="molecule type" value="Genomic_DNA"/>
</dbReference>
<organism evidence="2 3">
    <name type="scientific">Brachybacterium tyrofermentans</name>
    <dbReference type="NCBI Taxonomy" id="47848"/>
    <lineage>
        <taxon>Bacteria</taxon>
        <taxon>Bacillati</taxon>
        <taxon>Actinomycetota</taxon>
        <taxon>Actinomycetes</taxon>
        <taxon>Micrococcales</taxon>
        <taxon>Dermabacteraceae</taxon>
        <taxon>Brachybacterium</taxon>
    </lineage>
</organism>
<sequence length="232" mass="24444">MTRNPASTDPVATSATGSAGTVAAVCVVSALHPDAGGVGTTAIDKRPVDGPVQIGELGLYADIQADRAHHGGPDQAVYAVDAAEPAHWAEELGREVPPGSLGENLLIEGLAVDDLEIGARVRVGTALLEATAPRTPCMTFQRWMGTDDFRAQYHRRGRTGVYFRVLVPGEVRAGDPVVVELTPGHGVSVAAAYGGARDRDLSRTLDTWSRTSGVALHRELAARTERHLAGER</sequence>
<evidence type="ECO:0000259" key="1">
    <source>
        <dbReference type="PROSITE" id="PS51340"/>
    </source>
</evidence>
<keyword evidence="3" id="KW-1185">Reference proteome</keyword>
<dbReference type="InterPro" id="IPR005302">
    <property type="entry name" value="MoCF_Sase_C"/>
</dbReference>
<reference evidence="3" key="1">
    <citation type="journal article" date="2019" name="Int. J. Syst. Evol. Microbiol.">
        <title>The Global Catalogue of Microorganisms (GCM) 10K type strain sequencing project: providing services to taxonomists for standard genome sequencing and annotation.</title>
        <authorList>
            <consortium name="The Broad Institute Genomics Platform"/>
            <consortium name="The Broad Institute Genome Sequencing Center for Infectious Disease"/>
            <person name="Wu L."/>
            <person name="Ma J."/>
        </authorList>
    </citation>
    <scope>NUCLEOTIDE SEQUENCE [LARGE SCALE GENOMIC DNA]</scope>
    <source>
        <strain evidence="3">CGMCC 1.16455</strain>
    </source>
</reference>
<dbReference type="Gene3D" id="2.40.33.20">
    <property type="entry name" value="PK beta-barrel domain-like"/>
    <property type="match status" value="1"/>
</dbReference>
<dbReference type="PANTHER" id="PTHR30212:SF2">
    <property type="entry name" value="PROTEIN YIIM"/>
    <property type="match status" value="1"/>
</dbReference>
<gene>
    <name evidence="2" type="ORF">ACFPK8_16070</name>
</gene>